<evidence type="ECO:0000256" key="6">
    <source>
        <dbReference type="SAM" id="MobiDB-lite"/>
    </source>
</evidence>
<sequence length="284" mass="32091">MPTTNNSSDMSVQPMIKFTEHVIITKKVVDDRKPITPGDPPLRPRRLDRKLVRIILTDHDATDSSSDEEEEKAHQQRPLRTRRVKRHVGQINFEVQSSPASAPTSRKLLLVQKQEQIRKRPRAQPPKKNEVFDRKRFRGVRQRPWGKWAAEIRDPNRRKRVWLGTFDTPEEAATVYDRAAVNLKGPNAVTNFPNSVKTGCAVDRQTSSDGFSDSFAADAASPTSVLRYNDDLTAFDGLCYGDVDAFGLDVDVPLSLPDFMSSGKYCGEDEFGDFDFDDILVDVI</sequence>
<evidence type="ECO:0000313" key="8">
    <source>
        <dbReference type="EMBL" id="GAV58607.1"/>
    </source>
</evidence>
<dbReference type="FunFam" id="3.30.730.10:FF:000001">
    <property type="entry name" value="Ethylene-responsive transcription factor 2"/>
    <property type="match status" value="1"/>
</dbReference>
<dbReference type="InterPro" id="IPR016177">
    <property type="entry name" value="DNA-bd_dom_sf"/>
</dbReference>
<dbReference type="CDD" id="cd00018">
    <property type="entry name" value="AP2"/>
    <property type="match status" value="1"/>
</dbReference>
<organism evidence="8 9">
    <name type="scientific">Cephalotus follicularis</name>
    <name type="common">Albany pitcher plant</name>
    <dbReference type="NCBI Taxonomy" id="3775"/>
    <lineage>
        <taxon>Eukaryota</taxon>
        <taxon>Viridiplantae</taxon>
        <taxon>Streptophyta</taxon>
        <taxon>Embryophyta</taxon>
        <taxon>Tracheophyta</taxon>
        <taxon>Spermatophyta</taxon>
        <taxon>Magnoliopsida</taxon>
        <taxon>eudicotyledons</taxon>
        <taxon>Gunneridae</taxon>
        <taxon>Pentapetalae</taxon>
        <taxon>rosids</taxon>
        <taxon>fabids</taxon>
        <taxon>Oxalidales</taxon>
        <taxon>Cephalotaceae</taxon>
        <taxon>Cephalotus</taxon>
    </lineage>
</organism>
<dbReference type="SUPFAM" id="SSF54171">
    <property type="entry name" value="DNA-binding domain"/>
    <property type="match status" value="1"/>
</dbReference>
<dbReference type="PIRSF" id="PIRSF038123">
    <property type="entry name" value="PTI6"/>
    <property type="match status" value="1"/>
</dbReference>
<comment type="caution">
    <text evidence="8">The sequence shown here is derived from an EMBL/GenBank/DDBJ whole genome shotgun (WGS) entry which is preliminary data.</text>
</comment>
<dbReference type="SMART" id="SM00380">
    <property type="entry name" value="AP2"/>
    <property type="match status" value="1"/>
</dbReference>
<accession>A0A1Q3AS90</accession>
<dbReference type="InterPro" id="IPR001471">
    <property type="entry name" value="AP2/ERF_dom"/>
</dbReference>
<dbReference type="PANTHER" id="PTHR31194">
    <property type="entry name" value="SHN SHINE , DNA BINDING / TRANSCRIPTION FACTOR"/>
    <property type="match status" value="1"/>
</dbReference>
<dbReference type="GO" id="GO:0005634">
    <property type="term" value="C:nucleus"/>
    <property type="evidence" value="ECO:0007669"/>
    <property type="project" value="UniProtKB-SubCell"/>
</dbReference>
<evidence type="ECO:0000259" key="7">
    <source>
        <dbReference type="PROSITE" id="PS51032"/>
    </source>
</evidence>
<evidence type="ECO:0000256" key="4">
    <source>
        <dbReference type="ARBA" id="ARBA00023163"/>
    </source>
</evidence>
<dbReference type="OrthoDB" id="682005at2759"/>
<dbReference type="GO" id="GO:0003700">
    <property type="term" value="F:DNA-binding transcription factor activity"/>
    <property type="evidence" value="ECO:0007669"/>
    <property type="project" value="InterPro"/>
</dbReference>
<keyword evidence="2" id="KW-0805">Transcription regulation</keyword>
<dbReference type="Gene3D" id="3.30.730.10">
    <property type="entry name" value="AP2/ERF domain"/>
    <property type="match status" value="1"/>
</dbReference>
<evidence type="ECO:0000313" key="9">
    <source>
        <dbReference type="Proteomes" id="UP000187406"/>
    </source>
</evidence>
<name>A0A1Q3AS90_CEPFO</name>
<keyword evidence="9" id="KW-1185">Reference proteome</keyword>
<dbReference type="STRING" id="3775.A0A1Q3AS90"/>
<gene>
    <name evidence="8" type="ORF">CFOL_v3_02140</name>
</gene>
<dbReference type="PROSITE" id="PS51032">
    <property type="entry name" value="AP2_ERF"/>
    <property type="match status" value="1"/>
</dbReference>
<reference evidence="9" key="1">
    <citation type="submission" date="2016-04" db="EMBL/GenBank/DDBJ databases">
        <title>Cephalotus genome sequencing.</title>
        <authorList>
            <person name="Fukushima K."/>
            <person name="Hasebe M."/>
            <person name="Fang X."/>
        </authorList>
    </citation>
    <scope>NUCLEOTIDE SEQUENCE [LARGE SCALE GENOMIC DNA]</scope>
    <source>
        <strain evidence="9">cv. St1</strain>
    </source>
</reference>
<keyword evidence="4" id="KW-0804">Transcription</keyword>
<comment type="subcellular location">
    <subcellularLocation>
        <location evidence="1">Nucleus</location>
    </subcellularLocation>
</comment>
<keyword evidence="3" id="KW-0238">DNA-binding</keyword>
<dbReference type="InterPro" id="IPR050913">
    <property type="entry name" value="AP2/ERF_ERF"/>
</dbReference>
<feature type="region of interest" description="Disordered" evidence="6">
    <location>
        <begin position="58"/>
        <end position="82"/>
    </location>
</feature>
<dbReference type="PANTHER" id="PTHR31194:SF166">
    <property type="entry name" value="PATHOGENESIS-RELATED GENES TRANSCRIPTIONAL ACTIVATOR PTI6"/>
    <property type="match status" value="1"/>
</dbReference>
<dbReference type="Proteomes" id="UP000187406">
    <property type="component" value="Unassembled WGS sequence"/>
</dbReference>
<evidence type="ECO:0000256" key="3">
    <source>
        <dbReference type="ARBA" id="ARBA00023125"/>
    </source>
</evidence>
<dbReference type="AlphaFoldDB" id="A0A1Q3AS90"/>
<evidence type="ECO:0000256" key="5">
    <source>
        <dbReference type="ARBA" id="ARBA00023242"/>
    </source>
</evidence>
<evidence type="ECO:0000256" key="1">
    <source>
        <dbReference type="ARBA" id="ARBA00004123"/>
    </source>
</evidence>
<proteinExistence type="predicted"/>
<dbReference type="Pfam" id="PF00847">
    <property type="entry name" value="AP2"/>
    <property type="match status" value="1"/>
</dbReference>
<dbReference type="GO" id="GO:0003677">
    <property type="term" value="F:DNA binding"/>
    <property type="evidence" value="ECO:0007669"/>
    <property type="project" value="UniProtKB-KW"/>
</dbReference>
<feature type="domain" description="AP2/ERF" evidence="7">
    <location>
        <begin position="136"/>
        <end position="193"/>
    </location>
</feature>
<dbReference type="PRINTS" id="PR00367">
    <property type="entry name" value="ETHRSPELEMNT"/>
</dbReference>
<evidence type="ECO:0000256" key="2">
    <source>
        <dbReference type="ARBA" id="ARBA00023015"/>
    </source>
</evidence>
<dbReference type="InParanoid" id="A0A1Q3AS90"/>
<keyword evidence="5" id="KW-0539">Nucleus</keyword>
<dbReference type="InterPro" id="IPR036955">
    <property type="entry name" value="AP2/ERF_dom_sf"/>
</dbReference>
<dbReference type="EMBL" id="BDDD01000079">
    <property type="protein sequence ID" value="GAV58607.1"/>
    <property type="molecule type" value="Genomic_DNA"/>
</dbReference>
<protein>
    <submittedName>
        <fullName evidence="8">AP2 domain-containing protein</fullName>
    </submittedName>
</protein>